<reference evidence="3" key="1">
    <citation type="submission" date="2017-08" db="EMBL/GenBank/DDBJ databases">
        <authorList>
            <person name="de Groot N.N."/>
        </authorList>
    </citation>
    <scope>NUCLEOTIDE SEQUENCE [LARGE SCALE GENOMIC DNA]</scope>
</reference>
<dbReference type="EMBL" id="MF668280">
    <property type="protein sequence ID" value="ASZ74739.1"/>
    <property type="molecule type" value="Genomic_DNA"/>
</dbReference>
<dbReference type="InterPro" id="IPR055656">
    <property type="entry name" value="DUF7232"/>
</dbReference>
<accession>A0A249XSM8</accession>
<evidence type="ECO:0000256" key="1">
    <source>
        <dbReference type="SAM" id="MobiDB-lite"/>
    </source>
</evidence>
<evidence type="ECO:0000313" key="3">
    <source>
        <dbReference type="Proteomes" id="UP000226037"/>
    </source>
</evidence>
<keyword evidence="3" id="KW-1185">Reference proteome</keyword>
<organism evidence="2 3">
    <name type="scientific">Mycobacterium phage Phabba</name>
    <dbReference type="NCBI Taxonomy" id="2027899"/>
    <lineage>
        <taxon>Viruses</taxon>
        <taxon>Duplodnaviria</taxon>
        <taxon>Heunggongvirae</taxon>
        <taxon>Uroviricota</taxon>
        <taxon>Caudoviricetes</taxon>
        <taxon>Ceeclamvirinae</taxon>
        <taxon>Myrnavirus</taxon>
        <taxon>Myrnavirus phabba</taxon>
        <taxon>Myranavirus phabba</taxon>
    </lineage>
</organism>
<dbReference type="Pfam" id="PF23879">
    <property type="entry name" value="DUF7232"/>
    <property type="match status" value="1"/>
</dbReference>
<gene>
    <name evidence="2" type="ORF">SEA_PHABBA_200</name>
</gene>
<feature type="region of interest" description="Disordered" evidence="1">
    <location>
        <begin position="42"/>
        <end position="63"/>
    </location>
</feature>
<protein>
    <submittedName>
        <fullName evidence="2">Uncharacterized protein</fullName>
    </submittedName>
</protein>
<dbReference type="Proteomes" id="UP000226037">
    <property type="component" value="Segment"/>
</dbReference>
<evidence type="ECO:0000313" key="2">
    <source>
        <dbReference type="EMBL" id="ASZ74739.1"/>
    </source>
</evidence>
<feature type="compositionally biased region" description="Basic and acidic residues" evidence="1">
    <location>
        <begin position="42"/>
        <end position="51"/>
    </location>
</feature>
<name>A0A249XSM8_9CAUD</name>
<proteinExistence type="predicted"/>
<sequence length="63" mass="6976">MTHYPSGEQVLQPTNSLAEMLGEQDQVLQQASEELVEANIARAEEKRERQESGNPVPADKSPL</sequence>